<name>A0A6J7KGK5_9ZZZZ</name>
<protein>
    <submittedName>
        <fullName evidence="1">Unannotated protein</fullName>
    </submittedName>
</protein>
<proteinExistence type="predicted"/>
<dbReference type="EMBL" id="CAFBNF010000204">
    <property type="protein sequence ID" value="CAB4954605.1"/>
    <property type="molecule type" value="Genomic_DNA"/>
</dbReference>
<gene>
    <name evidence="1" type="ORF">UFOPK3773_01607</name>
</gene>
<reference evidence="1" key="1">
    <citation type="submission" date="2020-05" db="EMBL/GenBank/DDBJ databases">
        <authorList>
            <person name="Chiriac C."/>
            <person name="Salcher M."/>
            <person name="Ghai R."/>
            <person name="Kavagutti S V."/>
        </authorList>
    </citation>
    <scope>NUCLEOTIDE SEQUENCE</scope>
</reference>
<sequence>MSTLVTAPVTSGTIGRGPVACCPNTAGIKIETVVPTPSRDRMVAIPPL</sequence>
<accession>A0A6J7KGK5</accession>
<dbReference type="AlphaFoldDB" id="A0A6J7KGK5"/>
<evidence type="ECO:0000313" key="1">
    <source>
        <dbReference type="EMBL" id="CAB4954605.1"/>
    </source>
</evidence>
<organism evidence="1">
    <name type="scientific">freshwater metagenome</name>
    <dbReference type="NCBI Taxonomy" id="449393"/>
    <lineage>
        <taxon>unclassified sequences</taxon>
        <taxon>metagenomes</taxon>
        <taxon>ecological metagenomes</taxon>
    </lineage>
</organism>